<comment type="caution">
    <text evidence="1">The sequence shown here is derived from an EMBL/GenBank/DDBJ whole genome shotgun (WGS) entry which is preliminary data.</text>
</comment>
<dbReference type="Proteomes" id="UP000004318">
    <property type="component" value="Unassembled WGS sequence"/>
</dbReference>
<gene>
    <name evidence="1" type="ORF">OB2597_04370</name>
</gene>
<dbReference type="HOGENOM" id="CLU_3426623_0_0_5"/>
<keyword evidence="2" id="KW-1185">Reference proteome</keyword>
<sequence>MTGILWQGNQIEGRWRGKLRS</sequence>
<accession>A3U3K6</accession>
<organism evidence="1 2">
    <name type="scientific">Pseudooceanicola batsensis (strain ATCC BAA-863 / DSM 15984 / KCTC 12145 / HTCC2597)</name>
    <name type="common">Oceanicola batsensis</name>
    <dbReference type="NCBI Taxonomy" id="252305"/>
    <lineage>
        <taxon>Bacteria</taxon>
        <taxon>Pseudomonadati</taxon>
        <taxon>Pseudomonadota</taxon>
        <taxon>Alphaproteobacteria</taxon>
        <taxon>Rhodobacterales</taxon>
        <taxon>Paracoccaceae</taxon>
        <taxon>Pseudooceanicola</taxon>
    </lineage>
</organism>
<protein>
    <submittedName>
        <fullName evidence="1">2-dehydropantoate 2-reductase</fullName>
        <ecNumber evidence="1">1.1.1.169</ecNumber>
    </submittedName>
</protein>
<dbReference type="AlphaFoldDB" id="A3U3K6"/>
<dbReference type="EC" id="1.1.1.169" evidence="1"/>
<dbReference type="GO" id="GO:0008677">
    <property type="term" value="F:2-dehydropantoate 2-reductase activity"/>
    <property type="evidence" value="ECO:0007669"/>
    <property type="project" value="UniProtKB-EC"/>
</dbReference>
<evidence type="ECO:0000313" key="1">
    <source>
        <dbReference type="EMBL" id="EAQ01208.1"/>
    </source>
</evidence>
<dbReference type="EMBL" id="AAMO01000016">
    <property type="protein sequence ID" value="EAQ01208.1"/>
    <property type="molecule type" value="Genomic_DNA"/>
</dbReference>
<reference evidence="1 2" key="1">
    <citation type="journal article" date="2010" name="J. Bacteriol.">
        <title>Genome sequences of Oceanicola granulosus HTCC2516(T) and Oceanicola batsensis HTCC2597(TDelta).</title>
        <authorList>
            <person name="Thrash J.C."/>
            <person name="Cho J.C."/>
            <person name="Vergin K.L."/>
            <person name="Giovannoni S.J."/>
        </authorList>
    </citation>
    <scope>NUCLEOTIDE SEQUENCE [LARGE SCALE GENOMIC DNA]</scope>
    <source>
        <strain evidence="2">ATCC BAA-863 / DSM 15984 / KCTC 12145 / HTCC2597</strain>
    </source>
</reference>
<dbReference type="STRING" id="252305.OB2597_04370"/>
<proteinExistence type="predicted"/>
<evidence type="ECO:0000313" key="2">
    <source>
        <dbReference type="Proteomes" id="UP000004318"/>
    </source>
</evidence>
<name>A3U3K6_PSEBH</name>
<keyword evidence="1" id="KW-0560">Oxidoreductase</keyword>